<protein>
    <submittedName>
        <fullName evidence="3">Uncharacterized protein</fullName>
    </submittedName>
</protein>
<feature type="compositionally biased region" description="Polar residues" evidence="1">
    <location>
        <begin position="351"/>
        <end position="361"/>
    </location>
</feature>
<dbReference type="InterPro" id="IPR029062">
    <property type="entry name" value="Class_I_gatase-like"/>
</dbReference>
<evidence type="ECO:0000313" key="4">
    <source>
        <dbReference type="Proteomes" id="UP000184184"/>
    </source>
</evidence>
<evidence type="ECO:0000256" key="2">
    <source>
        <dbReference type="SAM" id="SignalP"/>
    </source>
</evidence>
<evidence type="ECO:0000313" key="3">
    <source>
        <dbReference type="EMBL" id="SHM76809.1"/>
    </source>
</evidence>
<gene>
    <name evidence="3" type="ORF">SAMN05216179_1058</name>
</gene>
<dbReference type="EMBL" id="FRCZ01000001">
    <property type="protein sequence ID" value="SHM76809.1"/>
    <property type="molecule type" value="Genomic_DNA"/>
</dbReference>
<dbReference type="SUPFAM" id="SSF52317">
    <property type="entry name" value="Class I glutamine amidotransferase-like"/>
    <property type="match status" value="1"/>
</dbReference>
<dbReference type="Gene3D" id="2.60.120.260">
    <property type="entry name" value="Galactose-binding domain-like"/>
    <property type="match status" value="1"/>
</dbReference>
<dbReference type="InterPro" id="IPR036278">
    <property type="entry name" value="Sialidase_sf"/>
</dbReference>
<feature type="region of interest" description="Disordered" evidence="1">
    <location>
        <begin position="387"/>
        <end position="410"/>
    </location>
</feature>
<keyword evidence="2" id="KW-0732">Signal</keyword>
<feature type="signal peptide" evidence="2">
    <location>
        <begin position="1"/>
        <end position="23"/>
    </location>
</feature>
<feature type="chain" id="PRO_5039375718" evidence="2">
    <location>
        <begin position="24"/>
        <end position="696"/>
    </location>
</feature>
<keyword evidence="4" id="KW-1185">Reference proteome</keyword>
<feature type="region of interest" description="Disordered" evidence="1">
    <location>
        <begin position="351"/>
        <end position="371"/>
    </location>
</feature>
<dbReference type="SUPFAM" id="SSF50939">
    <property type="entry name" value="Sialidases"/>
    <property type="match status" value="1"/>
</dbReference>
<proteinExistence type="predicted"/>
<evidence type="ECO:0000256" key="1">
    <source>
        <dbReference type="SAM" id="MobiDB-lite"/>
    </source>
</evidence>
<name>A0A1M7LF37_9BACI</name>
<organism evidence="3 4">
    <name type="scientific">Gracilibacillus kekensis</name>
    <dbReference type="NCBI Taxonomy" id="1027249"/>
    <lineage>
        <taxon>Bacteria</taxon>
        <taxon>Bacillati</taxon>
        <taxon>Bacillota</taxon>
        <taxon>Bacilli</taxon>
        <taxon>Bacillales</taxon>
        <taxon>Bacillaceae</taxon>
        <taxon>Gracilibacillus</taxon>
    </lineage>
</organism>
<dbReference type="Proteomes" id="UP000184184">
    <property type="component" value="Unassembled WGS sequence"/>
</dbReference>
<dbReference type="Gene3D" id="3.40.50.880">
    <property type="match status" value="1"/>
</dbReference>
<dbReference type="InterPro" id="IPR039975">
    <property type="entry name" value="IFT52"/>
</dbReference>
<sequence>MQKLSKWMVVFVCSLFIFVPVLSAESPLDPAPEINPSSSSDNRMSVLFDNTHGQTAGAADWVIDGAFSDFAEAIADEGYYVKELRKEGRFTLNDLSSYDVFVIPEANIPFSTQEQQAMVDYVNQGGSIFFIADHYNADRNKNRWDSSETFNGYRRGAWSDPTLGMSQEEEDSFYMEDVANSDWLSDHFGMRIRYNSIGNVHSDVIVSPSQSFNITSNVNTMTMYAGSTIAITDPNKAKGIVYIEDTNEAWAHAVDQGVYNGGGIAEGPYVAIGKYNLGKVAVIGDSSPVEDITPKYAREETGGTKTTYDGFNELDNGTLLVNLMNWLATQENYTSFDQVSGLQLDQTTSLLSMEDPVSSTEPESEPWDMPDAGYDWWDRSTFAAGSYGYEESTDPGDPSDPADGVTEDFESGSKGAYAAANVTLASGSWHFDNALLGTLSSDKKNGIQSTRIRSNGSITMNFDVDGAESVTIEHANFGNDSGANWSLEKSTNGGTTWTSVAGPYTSGSTLATETIQVNETGTVRFRIVVDGTSGERINIDDFTIAEPTDAPSSPFEDFESGSKGAYAAANVTLASGSWHFDNALLGSLSSDKKNGTQSTRIRSNGSITMNFDADGAESVTVEHANFGNDSGANWSLEKSTNGGTTWTSVAGPYISGSTLVAETIQVNEPGTVRFRIVVDGTSGERINIDDFSILND</sequence>
<dbReference type="PANTHER" id="PTHR12969">
    <property type="entry name" value="NGD5/OSM-6/IFT52"/>
    <property type="match status" value="1"/>
</dbReference>
<accession>A0A1M7LF37</accession>
<dbReference type="AlphaFoldDB" id="A0A1M7LF37"/>
<reference evidence="3 4" key="1">
    <citation type="submission" date="2016-11" db="EMBL/GenBank/DDBJ databases">
        <authorList>
            <person name="Jaros S."/>
            <person name="Januszkiewicz K."/>
            <person name="Wedrychowicz H."/>
        </authorList>
    </citation>
    <scope>NUCLEOTIDE SEQUENCE [LARGE SCALE GENOMIC DNA]</scope>
    <source>
        <strain evidence="3 4">CGMCC 1.10681</strain>
    </source>
</reference>
<dbReference type="PANTHER" id="PTHR12969:SF7">
    <property type="entry name" value="INTRAFLAGELLAR TRANSPORT PROTEIN 52 HOMOLOG"/>
    <property type="match status" value="1"/>
</dbReference>
<dbReference type="STRING" id="1027249.SAMN05216179_1058"/>